<dbReference type="InterPro" id="IPR036388">
    <property type="entry name" value="WH-like_DNA-bd_sf"/>
</dbReference>
<comment type="subcellular location">
    <subcellularLocation>
        <location evidence="1">Cytoplasm</location>
    </subcellularLocation>
</comment>
<dbReference type="InterPro" id="IPR039422">
    <property type="entry name" value="MarR/SlyA-like"/>
</dbReference>
<organism evidence="3">
    <name type="scientific">freshwater metagenome</name>
    <dbReference type="NCBI Taxonomy" id="449393"/>
    <lineage>
        <taxon>unclassified sequences</taxon>
        <taxon>metagenomes</taxon>
        <taxon>ecological metagenomes</taxon>
    </lineage>
</organism>
<dbReference type="InterPro" id="IPR036390">
    <property type="entry name" value="WH_DNA-bd_sf"/>
</dbReference>
<dbReference type="GO" id="GO:0003700">
    <property type="term" value="F:DNA-binding transcription factor activity"/>
    <property type="evidence" value="ECO:0007669"/>
    <property type="project" value="InterPro"/>
</dbReference>
<feature type="domain" description="HTH marR-type" evidence="2">
    <location>
        <begin position="9"/>
        <end position="139"/>
    </location>
</feature>
<reference evidence="3" key="1">
    <citation type="submission" date="2020-05" db="EMBL/GenBank/DDBJ databases">
        <authorList>
            <person name="Chiriac C."/>
            <person name="Salcher M."/>
            <person name="Ghai R."/>
            <person name="Kavagutti S V."/>
        </authorList>
    </citation>
    <scope>NUCLEOTIDE SEQUENCE</scope>
</reference>
<proteinExistence type="predicted"/>
<dbReference type="GO" id="GO:0005737">
    <property type="term" value="C:cytoplasm"/>
    <property type="evidence" value="ECO:0007669"/>
    <property type="project" value="UniProtKB-SubCell"/>
</dbReference>
<dbReference type="InterPro" id="IPR000835">
    <property type="entry name" value="HTH_MarR-typ"/>
</dbReference>
<gene>
    <name evidence="3" type="ORF">UFOPK3609_01643</name>
</gene>
<dbReference type="GO" id="GO:0006950">
    <property type="term" value="P:response to stress"/>
    <property type="evidence" value="ECO:0007669"/>
    <property type="project" value="TreeGrafter"/>
</dbReference>
<sequence length="147" mass="15956">MDDDAAELSELLCFDLYAASRAVTALYRRLLADLDLTYPQYLVLVLLWRRGPLPIKDIAGSLHLDYGTLTPLLQRLEAKGLLARTRRSDDERSVSIALTPQGDALRGAAHDVQGAVRTAMGLDPGETLDLQGQLRRLAGSVEAAVTG</sequence>
<evidence type="ECO:0000313" key="3">
    <source>
        <dbReference type="EMBL" id="CAB4925592.1"/>
    </source>
</evidence>
<dbReference type="PANTHER" id="PTHR33164">
    <property type="entry name" value="TRANSCRIPTIONAL REGULATOR, MARR FAMILY"/>
    <property type="match status" value="1"/>
</dbReference>
<dbReference type="PRINTS" id="PR00598">
    <property type="entry name" value="HTHMARR"/>
</dbReference>
<accession>A0A6J7I4D0</accession>
<dbReference type="Gene3D" id="1.10.10.10">
    <property type="entry name" value="Winged helix-like DNA-binding domain superfamily/Winged helix DNA-binding domain"/>
    <property type="match status" value="1"/>
</dbReference>
<dbReference type="Pfam" id="PF01047">
    <property type="entry name" value="MarR"/>
    <property type="match status" value="1"/>
</dbReference>
<dbReference type="SUPFAM" id="SSF46785">
    <property type="entry name" value="Winged helix' DNA-binding domain"/>
    <property type="match status" value="1"/>
</dbReference>
<dbReference type="PANTHER" id="PTHR33164:SF5">
    <property type="entry name" value="ORGANIC HYDROPEROXIDE RESISTANCE TRANSCRIPTIONAL REGULATOR"/>
    <property type="match status" value="1"/>
</dbReference>
<evidence type="ECO:0000259" key="2">
    <source>
        <dbReference type="PROSITE" id="PS50995"/>
    </source>
</evidence>
<dbReference type="PROSITE" id="PS50995">
    <property type="entry name" value="HTH_MARR_2"/>
    <property type="match status" value="1"/>
</dbReference>
<name>A0A6J7I4D0_9ZZZZ</name>
<protein>
    <submittedName>
        <fullName evidence="3">Unannotated protein</fullName>
    </submittedName>
</protein>
<evidence type="ECO:0000256" key="1">
    <source>
        <dbReference type="ARBA" id="ARBA00004496"/>
    </source>
</evidence>
<dbReference type="SMART" id="SM00347">
    <property type="entry name" value="HTH_MARR"/>
    <property type="match status" value="1"/>
</dbReference>
<dbReference type="AlphaFoldDB" id="A0A6J7I4D0"/>
<dbReference type="EMBL" id="CAFBMQ010000290">
    <property type="protein sequence ID" value="CAB4925592.1"/>
    <property type="molecule type" value="Genomic_DNA"/>
</dbReference>